<dbReference type="Pfam" id="PF19493">
    <property type="entry name" value="Trypco1"/>
    <property type="match status" value="1"/>
</dbReference>
<dbReference type="STRING" id="262898.GA0070564_105116"/>
<sequence>MTDVVAVPVEGAEPVLIEVSSERTGIERVGRAGDVVRDANETLQQALARVRPAAEAVLDSVRGMASAPDKVTVEFGVKLTAEAGVVVARTAAEANFTVSVEWSAGGAG</sequence>
<organism evidence="2 3">
    <name type="scientific">Micromonospora mirobrigensis</name>
    <dbReference type="NCBI Taxonomy" id="262898"/>
    <lineage>
        <taxon>Bacteria</taxon>
        <taxon>Bacillati</taxon>
        <taxon>Actinomycetota</taxon>
        <taxon>Actinomycetes</taxon>
        <taxon>Micromonosporales</taxon>
        <taxon>Micromonosporaceae</taxon>
        <taxon>Micromonospora</taxon>
    </lineage>
</organism>
<proteinExistence type="predicted"/>
<protein>
    <recommendedName>
        <fullName evidence="1">Trypsin-co-occurring domain-containing protein</fullName>
    </recommendedName>
</protein>
<name>A0A1C4Z746_9ACTN</name>
<evidence type="ECO:0000313" key="3">
    <source>
        <dbReference type="Proteomes" id="UP000199504"/>
    </source>
</evidence>
<dbReference type="OrthoDB" id="5007906at2"/>
<dbReference type="NCBIfam" id="NF041216">
    <property type="entry name" value="CU044_2847_fam"/>
    <property type="match status" value="1"/>
</dbReference>
<dbReference type="Proteomes" id="UP000199504">
    <property type="component" value="Unassembled WGS sequence"/>
</dbReference>
<reference evidence="3" key="1">
    <citation type="submission" date="2016-06" db="EMBL/GenBank/DDBJ databases">
        <authorList>
            <person name="Varghese N."/>
            <person name="Submissions Spin"/>
        </authorList>
    </citation>
    <scope>NUCLEOTIDE SEQUENCE [LARGE SCALE GENOMIC DNA]</scope>
    <source>
        <strain evidence="3">DSM 44830</strain>
    </source>
</reference>
<gene>
    <name evidence="2" type="ORF">GA0070564_105116</name>
</gene>
<dbReference type="EMBL" id="FMCX01000005">
    <property type="protein sequence ID" value="SCF28461.1"/>
    <property type="molecule type" value="Genomic_DNA"/>
</dbReference>
<accession>A0A1C4Z746</accession>
<feature type="domain" description="Trypsin-co-occurring" evidence="1">
    <location>
        <begin position="8"/>
        <end position="103"/>
    </location>
</feature>
<dbReference type="RefSeq" id="WP_091609802.1">
    <property type="nucleotide sequence ID" value="NZ_FMCX01000005.1"/>
</dbReference>
<evidence type="ECO:0000313" key="2">
    <source>
        <dbReference type="EMBL" id="SCF28461.1"/>
    </source>
</evidence>
<evidence type="ECO:0000259" key="1">
    <source>
        <dbReference type="Pfam" id="PF19493"/>
    </source>
</evidence>
<dbReference type="AlphaFoldDB" id="A0A1C4Z746"/>
<keyword evidence="3" id="KW-1185">Reference proteome</keyword>
<dbReference type="InterPro" id="IPR045794">
    <property type="entry name" value="Trypco1"/>
</dbReference>